<dbReference type="Proteomes" id="UP000789508">
    <property type="component" value="Unassembled WGS sequence"/>
</dbReference>
<gene>
    <name evidence="13" type="ORF">ALEPTO_LOCUS5547</name>
</gene>
<evidence type="ECO:0000256" key="9">
    <source>
        <dbReference type="ARBA" id="ARBA00046271"/>
    </source>
</evidence>
<feature type="compositionally biased region" description="Basic and acidic residues" evidence="11">
    <location>
        <begin position="41"/>
        <end position="85"/>
    </location>
</feature>
<feature type="compositionally biased region" description="Polar residues" evidence="11">
    <location>
        <begin position="93"/>
        <end position="106"/>
    </location>
</feature>
<comment type="function">
    <text evidence="10">Component of the PEX13-PEX14 docking complex, a translocon channel that specifically mediates the import of peroxisomal cargo proteins bound to PEX5 receptor. The PEX13-PEX14 docking complex forms a large import pore which can be opened to a diameter of about 9 nm. Mechanistically, PEX5 receptor along with cargo proteins associates with the PEX14 subunit of the PEX13-PEX14 docking complex in the cytosol, leading to the insertion of the receptor into the organelle membrane with the concomitant translocation of the cargo into the peroxisome matrix.</text>
</comment>
<accession>A0A9N9AT55</accession>
<evidence type="ECO:0000256" key="4">
    <source>
        <dbReference type="ARBA" id="ARBA00023010"/>
    </source>
</evidence>
<dbReference type="GO" id="GO:0016560">
    <property type="term" value="P:protein import into peroxisome matrix, docking"/>
    <property type="evidence" value="ECO:0007669"/>
    <property type="project" value="UniProtKB-UniRule"/>
</dbReference>
<dbReference type="PANTHER" id="PTHR23058:SF0">
    <property type="entry name" value="PEROXISOMAL MEMBRANE PROTEIN PEX14"/>
    <property type="match status" value="1"/>
</dbReference>
<evidence type="ECO:0000256" key="8">
    <source>
        <dbReference type="ARBA" id="ARBA00029691"/>
    </source>
</evidence>
<dbReference type="InterPro" id="IPR025655">
    <property type="entry name" value="PEX14"/>
</dbReference>
<dbReference type="OrthoDB" id="441517at2759"/>
<evidence type="ECO:0000256" key="5">
    <source>
        <dbReference type="ARBA" id="ARBA00023136"/>
    </source>
</evidence>
<sequence length="451" mass="49831">MTHDKFPKDEENSSLVDLFEGEQGVEEDSDAENWFPPTKKQVQETKEPPLRETSAEKEETLKSKSQQKESKVQGEEEQEENKNDAVRQLLAQEKSQQNRLKTTPTTAGEKIPSISKAPEESPKIVTTKGSETAREKIVESAASFLSSPNVKKASMSKKIAFLKKKGLTEKEIELALERSQRDDITSEDDPFSSLPIVSETNNLTTPPRLPPRTYKMQDTLPLTSAATPVVYNSLSNNLVQTPPPASQSKVATLKKLIVVLFVTGGISGALIHAIKNYILPAARAIMVAQRQLYQHQLELIRKLNENLGTFNFVNRVSSANGQALTTSSDGSYSLDTTSPKPAEILVPIHTTILAIAHLLETTNKRNAESKTIPDALAALNDLSSFLSTKLYDYSSWSSVHERDSPVSQCKSQIRSIKGLLISRRTFPKVPTLPSTINNLGKQQTRVTPNNE</sequence>
<dbReference type="GO" id="GO:0005102">
    <property type="term" value="F:signaling receptor binding"/>
    <property type="evidence" value="ECO:0007669"/>
    <property type="project" value="TreeGrafter"/>
</dbReference>
<keyword evidence="6 10" id="KW-0576">Peroxisome</keyword>
<organism evidence="13 14">
    <name type="scientific">Ambispora leptoticha</name>
    <dbReference type="NCBI Taxonomy" id="144679"/>
    <lineage>
        <taxon>Eukaryota</taxon>
        <taxon>Fungi</taxon>
        <taxon>Fungi incertae sedis</taxon>
        <taxon>Mucoromycota</taxon>
        <taxon>Glomeromycotina</taxon>
        <taxon>Glomeromycetes</taxon>
        <taxon>Archaeosporales</taxon>
        <taxon>Ambisporaceae</taxon>
        <taxon>Ambispora</taxon>
    </lineage>
</organism>
<evidence type="ECO:0000256" key="10">
    <source>
        <dbReference type="RuleBase" id="RU367032"/>
    </source>
</evidence>
<evidence type="ECO:0000256" key="11">
    <source>
        <dbReference type="SAM" id="MobiDB-lite"/>
    </source>
</evidence>
<dbReference type="InterPro" id="IPR036388">
    <property type="entry name" value="WH-like_DNA-bd_sf"/>
</dbReference>
<protein>
    <recommendedName>
        <fullName evidence="7 10">Peroxisomal membrane protein PEX14</fullName>
    </recommendedName>
    <alternativeName>
        <fullName evidence="8 10">Peroxin-14</fullName>
    </alternativeName>
</protein>
<feature type="region of interest" description="Disordered" evidence="11">
    <location>
        <begin position="1"/>
        <end position="133"/>
    </location>
</feature>
<feature type="compositionally biased region" description="Basic and acidic residues" evidence="11">
    <location>
        <begin position="1"/>
        <end position="11"/>
    </location>
</feature>
<evidence type="ECO:0000256" key="1">
    <source>
        <dbReference type="ARBA" id="ARBA00005443"/>
    </source>
</evidence>
<name>A0A9N9AT55_9GLOM</name>
<dbReference type="Pfam" id="PF04695">
    <property type="entry name" value="Pex14_N"/>
    <property type="match status" value="1"/>
</dbReference>
<reference evidence="13" key="1">
    <citation type="submission" date="2021-06" db="EMBL/GenBank/DDBJ databases">
        <authorList>
            <person name="Kallberg Y."/>
            <person name="Tangrot J."/>
            <person name="Rosling A."/>
        </authorList>
    </citation>
    <scope>NUCLEOTIDE SEQUENCE</scope>
    <source>
        <strain evidence="13">FL130A</strain>
    </source>
</reference>
<comment type="similarity">
    <text evidence="1 10">Belongs to the peroxin-14 family.</text>
</comment>
<evidence type="ECO:0000256" key="7">
    <source>
        <dbReference type="ARBA" id="ARBA00029502"/>
    </source>
</evidence>
<feature type="domain" description="Peroxisome membrane anchor protein Pex14p N-terminal" evidence="12">
    <location>
        <begin position="134"/>
        <end position="178"/>
    </location>
</feature>
<dbReference type="AlphaFoldDB" id="A0A9N9AT55"/>
<keyword evidence="5 10" id="KW-0472">Membrane</keyword>
<comment type="subcellular location">
    <subcellularLocation>
        <location evidence="9 10">Peroxisome membrane</location>
    </subcellularLocation>
</comment>
<keyword evidence="2 10" id="KW-0813">Transport</keyword>
<keyword evidence="14" id="KW-1185">Reference proteome</keyword>
<evidence type="ECO:0000313" key="14">
    <source>
        <dbReference type="Proteomes" id="UP000789508"/>
    </source>
</evidence>
<keyword evidence="3 10" id="KW-0653">Protein transport</keyword>
<dbReference type="GO" id="GO:1990429">
    <property type="term" value="C:peroxisomal importomer complex"/>
    <property type="evidence" value="ECO:0007669"/>
    <property type="project" value="TreeGrafter"/>
</dbReference>
<evidence type="ECO:0000256" key="3">
    <source>
        <dbReference type="ARBA" id="ARBA00022927"/>
    </source>
</evidence>
<dbReference type="GO" id="GO:0005778">
    <property type="term" value="C:peroxisomal membrane"/>
    <property type="evidence" value="ECO:0007669"/>
    <property type="project" value="UniProtKB-SubCell"/>
</dbReference>
<feature type="region of interest" description="Disordered" evidence="11">
    <location>
        <begin position="181"/>
        <end position="211"/>
    </location>
</feature>
<evidence type="ECO:0000259" key="12">
    <source>
        <dbReference type="Pfam" id="PF04695"/>
    </source>
</evidence>
<keyword evidence="4" id="KW-0811">Translocation</keyword>
<comment type="caution">
    <text evidence="13">The sequence shown here is derived from an EMBL/GenBank/DDBJ whole genome shotgun (WGS) entry which is preliminary data.</text>
</comment>
<dbReference type="InterPro" id="IPR006785">
    <property type="entry name" value="Pex14_N"/>
</dbReference>
<proteinExistence type="inferred from homology"/>
<evidence type="ECO:0000256" key="2">
    <source>
        <dbReference type="ARBA" id="ARBA00022448"/>
    </source>
</evidence>
<dbReference type="EMBL" id="CAJVPS010001585">
    <property type="protein sequence ID" value="CAG8543923.1"/>
    <property type="molecule type" value="Genomic_DNA"/>
</dbReference>
<feature type="compositionally biased region" description="Acidic residues" evidence="11">
    <location>
        <begin position="19"/>
        <end position="31"/>
    </location>
</feature>
<dbReference type="PANTHER" id="PTHR23058">
    <property type="entry name" value="PEROXISOMAL MEMBRANE PROTEIN PEX14"/>
    <property type="match status" value="1"/>
</dbReference>
<evidence type="ECO:0000313" key="13">
    <source>
        <dbReference type="EMBL" id="CAG8543923.1"/>
    </source>
</evidence>
<evidence type="ECO:0000256" key="6">
    <source>
        <dbReference type="ARBA" id="ARBA00023140"/>
    </source>
</evidence>
<dbReference type="Gene3D" id="1.10.10.10">
    <property type="entry name" value="Winged helix-like DNA-binding domain superfamily/Winged helix DNA-binding domain"/>
    <property type="match status" value="1"/>
</dbReference>